<evidence type="ECO:0000259" key="1">
    <source>
        <dbReference type="Pfam" id="PF13264"/>
    </source>
</evidence>
<evidence type="ECO:0000313" key="2">
    <source>
        <dbReference type="EMBL" id="PRP68709.1"/>
    </source>
</evidence>
<evidence type="ECO:0000313" key="3">
    <source>
        <dbReference type="Proteomes" id="UP000239469"/>
    </source>
</evidence>
<sequence>MTDVRTQSKAVETMAANWPVIDALLAGTTGMRAAGKAYLPQWPNEADEAYRARLATATLFPAFSRTVSVLSGKPFSRPLTLDDDVPESLRAWADNIDLQGSNLHSFAGSITQAALSHGLAGILVDYPKASGLKTRDEEKRAGVRPYFVQIKATDILGWRSERIAGVETLTQLRFLESVVEYDGPFGEKIVEQVRVLEPGKWSVWRKKQEPNEAEPKWVLHDEGETSLKKVPFVPVYGERVAFMQGRPPLMELAHMNVEHWQSKSDQQTILHIARVPILFAKNLGDSPIVVGAAQAVKGEGEGADLKFVEHSGQAIEAGRLSILDLEDRMRQIGAELLVIKPGNTSVTQTLADNEPGMCVLQRLAEDVEDALEAALQLMAEWVGEKNGGHIQIYKDFGVASLAEASMELLREMNIDGTFSDESLFREGQRRGIIMPELAWEEEQKRIEKNRPKPGKTQLNG</sequence>
<name>A0A2S9WZ22_9NEIS</name>
<dbReference type="OrthoDB" id="6668483at2"/>
<accession>A0A2S9WZ22</accession>
<feature type="domain" description="DUF4055" evidence="1">
    <location>
        <begin position="248"/>
        <end position="381"/>
    </location>
</feature>
<reference evidence="2 3" key="1">
    <citation type="submission" date="2017-01" db="EMBL/GenBank/DDBJ databases">
        <title>New insights into the genetic diversity of Chromobacterium isolated from tropical freshwater lake.</title>
        <authorList>
            <person name="Santos A.B."/>
            <person name="Nascimento A.M."/>
            <person name="Da Silva P.C."/>
        </authorList>
    </citation>
    <scope>NUCLEOTIDE SEQUENCE [LARGE SCALE GENOMIC DNA]</scope>
    <source>
        <strain evidence="2 3">56AF</strain>
    </source>
</reference>
<dbReference type="Proteomes" id="UP000239469">
    <property type="component" value="Unassembled WGS sequence"/>
</dbReference>
<keyword evidence="2" id="KW-0238">DNA-binding</keyword>
<proteinExistence type="predicted"/>
<comment type="caution">
    <text evidence="2">The sequence shown here is derived from an EMBL/GenBank/DDBJ whole genome shotgun (WGS) entry which is preliminary data.</text>
</comment>
<dbReference type="InterPro" id="IPR025129">
    <property type="entry name" value="DUF4055"/>
</dbReference>
<dbReference type="AlphaFoldDB" id="A0A2S9WZ22"/>
<dbReference type="GO" id="GO:0003677">
    <property type="term" value="F:DNA binding"/>
    <property type="evidence" value="ECO:0007669"/>
    <property type="project" value="UniProtKB-KW"/>
</dbReference>
<dbReference type="EMBL" id="MTBD01000058">
    <property type="protein sequence ID" value="PRP68709.1"/>
    <property type="molecule type" value="Genomic_DNA"/>
</dbReference>
<dbReference type="Pfam" id="PF13264">
    <property type="entry name" value="DUF4055"/>
    <property type="match status" value="1"/>
</dbReference>
<protein>
    <submittedName>
        <fullName evidence="2">DNA-binding protein</fullName>
    </submittedName>
</protein>
<gene>
    <name evidence="2" type="ORF">BUE93_20810</name>
</gene>
<organism evidence="2 3">
    <name type="scientific">Chromobacterium amazonense</name>
    <dbReference type="NCBI Taxonomy" id="1382803"/>
    <lineage>
        <taxon>Bacteria</taxon>
        <taxon>Pseudomonadati</taxon>
        <taxon>Pseudomonadota</taxon>
        <taxon>Betaproteobacteria</taxon>
        <taxon>Neisseriales</taxon>
        <taxon>Chromobacteriaceae</taxon>
        <taxon>Chromobacterium</taxon>
    </lineage>
</organism>